<dbReference type="InterPro" id="IPR013320">
    <property type="entry name" value="ConA-like_dom_sf"/>
</dbReference>
<accession>A0ABT9BCZ3</accession>
<dbReference type="Gene3D" id="2.60.120.200">
    <property type="match status" value="1"/>
</dbReference>
<evidence type="ECO:0000256" key="1">
    <source>
        <dbReference type="ARBA" id="ARBA00022729"/>
    </source>
</evidence>
<evidence type="ECO:0000313" key="4">
    <source>
        <dbReference type="EMBL" id="MDO7875528.1"/>
    </source>
</evidence>
<evidence type="ECO:0000256" key="2">
    <source>
        <dbReference type="ARBA" id="ARBA00023157"/>
    </source>
</evidence>
<evidence type="ECO:0000313" key="5">
    <source>
        <dbReference type="Proteomes" id="UP001176429"/>
    </source>
</evidence>
<dbReference type="Pfam" id="PF13385">
    <property type="entry name" value="Laminin_G_3"/>
    <property type="match status" value="1"/>
</dbReference>
<organism evidence="4 5">
    <name type="scientific">Hymenobacter aranciens</name>
    <dbReference type="NCBI Taxonomy" id="3063996"/>
    <lineage>
        <taxon>Bacteria</taxon>
        <taxon>Pseudomonadati</taxon>
        <taxon>Bacteroidota</taxon>
        <taxon>Cytophagia</taxon>
        <taxon>Cytophagales</taxon>
        <taxon>Hymenobacteraceae</taxon>
        <taxon>Hymenobacter</taxon>
    </lineage>
</organism>
<name>A0ABT9BCZ3_9BACT</name>
<dbReference type="EMBL" id="JAUQSY010000007">
    <property type="protein sequence ID" value="MDO7875528.1"/>
    <property type="molecule type" value="Genomic_DNA"/>
</dbReference>
<reference evidence="4" key="1">
    <citation type="submission" date="2023-07" db="EMBL/GenBank/DDBJ databases">
        <authorList>
            <person name="Kim M.K."/>
        </authorList>
    </citation>
    <scope>NUCLEOTIDE SEQUENCE</scope>
    <source>
        <strain evidence="4">ASUV-10-1</strain>
    </source>
</reference>
<feature type="domain" description="LamG-like jellyroll fold" evidence="3">
    <location>
        <begin position="41"/>
        <end position="184"/>
    </location>
</feature>
<keyword evidence="5" id="KW-1185">Reference proteome</keyword>
<dbReference type="Proteomes" id="UP001176429">
    <property type="component" value="Unassembled WGS sequence"/>
</dbReference>
<dbReference type="SMART" id="SM00560">
    <property type="entry name" value="LamGL"/>
    <property type="match status" value="1"/>
</dbReference>
<dbReference type="InterPro" id="IPR006558">
    <property type="entry name" value="LamG-like"/>
</dbReference>
<comment type="caution">
    <text evidence="4">The sequence shown here is derived from an EMBL/GenBank/DDBJ whole genome shotgun (WGS) entry which is preliminary data.</text>
</comment>
<dbReference type="SUPFAM" id="SSF49899">
    <property type="entry name" value="Concanavalin A-like lectins/glucanases"/>
    <property type="match status" value="1"/>
</dbReference>
<evidence type="ECO:0000259" key="3">
    <source>
        <dbReference type="SMART" id="SM00560"/>
    </source>
</evidence>
<keyword evidence="1" id="KW-0732">Signal</keyword>
<sequence length="235" mass="24579">MSAAAVVGHHSLTVGGPFGVYGLQFGSGKYASASTAISGNASRTYLVFVKPTKTLGYAWGTAVIPLFCSGTTATNQDFTLRYYGSITASSCYLAFNGWSNDFNHYITLEAEVWTCIAVTYDGAKVKLFVNGVQPISGTGVPAEKATPALNTAVGPLRFGTDHNGNSTGATFAGFRVETVALTATQIQSTMSTLLPPHASLYAQWPLTEGNGASADDNSGNNRTLTLVGSPVWVNL</sequence>
<keyword evidence="2" id="KW-1015">Disulfide bond</keyword>
<dbReference type="RefSeq" id="WP_305006839.1">
    <property type="nucleotide sequence ID" value="NZ_JAUQSY010000007.1"/>
</dbReference>
<protein>
    <submittedName>
        <fullName evidence="4">LamG-like jellyroll fold domain-containing protein</fullName>
    </submittedName>
</protein>
<gene>
    <name evidence="4" type="ORF">Q5H93_12360</name>
</gene>
<proteinExistence type="predicted"/>